<evidence type="ECO:0000256" key="2">
    <source>
        <dbReference type="SAM" id="MobiDB-lite"/>
    </source>
</evidence>
<dbReference type="InterPro" id="IPR036457">
    <property type="entry name" value="PPM-type-like_dom_sf"/>
</dbReference>
<dbReference type="InterPro" id="IPR052016">
    <property type="entry name" value="Bact_Sigma-Reg"/>
</dbReference>
<reference evidence="5" key="1">
    <citation type="submission" date="2022-09" db="EMBL/GenBank/DDBJ databases">
        <title>Whole genome shotgun sequence of Streptomyces albidoflavus NBRC 12854.</title>
        <authorList>
            <person name="Komaki H."/>
            <person name="Tamura T."/>
        </authorList>
    </citation>
    <scope>NUCLEOTIDE SEQUENCE</scope>
    <source>
        <strain evidence="5">NBRC 12854</strain>
    </source>
</reference>
<comment type="caution">
    <text evidence="5">The sequence shown here is derived from an EMBL/GenBank/DDBJ whole genome shotgun (WGS) entry which is preliminary data.</text>
</comment>
<dbReference type="AlphaFoldDB" id="A0AA37C3S1"/>
<organism evidence="5 6">
    <name type="scientific">Streptomyces albidoflavus</name>
    <dbReference type="NCBI Taxonomy" id="1886"/>
    <lineage>
        <taxon>Bacteria</taxon>
        <taxon>Bacillati</taxon>
        <taxon>Actinomycetota</taxon>
        <taxon>Actinomycetes</taxon>
        <taxon>Kitasatosporales</taxon>
        <taxon>Streptomycetaceae</taxon>
        <taxon>Streptomyces</taxon>
        <taxon>Streptomyces albidoflavus group</taxon>
    </lineage>
</organism>
<gene>
    <name evidence="5" type="ORF">ScoT_60560</name>
</gene>
<protein>
    <submittedName>
        <fullName evidence="5">Membrane protein</fullName>
    </submittedName>
</protein>
<feature type="transmembrane region" description="Helical" evidence="3">
    <location>
        <begin position="39"/>
        <end position="57"/>
    </location>
</feature>
<keyword evidence="3" id="KW-0812">Transmembrane</keyword>
<keyword evidence="3" id="KW-1133">Transmembrane helix</keyword>
<name>A0AA37C3S1_9ACTN</name>
<feature type="transmembrane region" description="Helical" evidence="3">
    <location>
        <begin position="69"/>
        <end position="93"/>
    </location>
</feature>
<dbReference type="EMBL" id="BNDZ01000005">
    <property type="protein sequence ID" value="GHI49882.1"/>
    <property type="molecule type" value="Genomic_DNA"/>
</dbReference>
<dbReference type="PANTHER" id="PTHR43156">
    <property type="entry name" value="STAGE II SPORULATION PROTEIN E-RELATED"/>
    <property type="match status" value="1"/>
</dbReference>
<evidence type="ECO:0000313" key="5">
    <source>
        <dbReference type="EMBL" id="GHI49882.1"/>
    </source>
</evidence>
<evidence type="ECO:0000313" key="6">
    <source>
        <dbReference type="Proteomes" id="UP001051844"/>
    </source>
</evidence>
<dbReference type="Pfam" id="PF07228">
    <property type="entry name" value="SpoIIE"/>
    <property type="match status" value="1"/>
</dbReference>
<evidence type="ECO:0000256" key="1">
    <source>
        <dbReference type="ARBA" id="ARBA00022801"/>
    </source>
</evidence>
<dbReference type="InterPro" id="IPR001932">
    <property type="entry name" value="PPM-type_phosphatase-like_dom"/>
</dbReference>
<dbReference type="Gene3D" id="3.60.40.10">
    <property type="entry name" value="PPM-type phosphatase domain"/>
    <property type="match status" value="1"/>
</dbReference>
<keyword evidence="1" id="KW-0378">Hydrolase</keyword>
<keyword evidence="3" id="KW-0472">Membrane</keyword>
<dbReference type="SMART" id="SM00331">
    <property type="entry name" value="PP2C_SIG"/>
    <property type="match status" value="1"/>
</dbReference>
<feature type="domain" description="PPM-type phosphatase" evidence="4">
    <location>
        <begin position="161"/>
        <end position="381"/>
    </location>
</feature>
<feature type="compositionally biased region" description="Low complexity" evidence="2">
    <location>
        <begin position="21"/>
        <end position="32"/>
    </location>
</feature>
<dbReference type="Proteomes" id="UP001051844">
    <property type="component" value="Unassembled WGS sequence"/>
</dbReference>
<proteinExistence type="predicted"/>
<feature type="transmembrane region" description="Helical" evidence="3">
    <location>
        <begin position="105"/>
        <end position="125"/>
    </location>
</feature>
<feature type="region of interest" description="Disordered" evidence="2">
    <location>
        <begin position="1"/>
        <end position="32"/>
    </location>
</feature>
<dbReference type="GO" id="GO:0016791">
    <property type="term" value="F:phosphatase activity"/>
    <property type="evidence" value="ECO:0007669"/>
    <property type="project" value="TreeGrafter"/>
</dbReference>
<dbReference type="FunFam" id="3.60.40.10:FF:000058">
    <property type="entry name" value="Stage II sporulation protein E"/>
    <property type="match status" value="1"/>
</dbReference>
<accession>A0AA37C3S1</accession>
<evidence type="ECO:0000256" key="3">
    <source>
        <dbReference type="SAM" id="Phobius"/>
    </source>
</evidence>
<evidence type="ECO:0000259" key="4">
    <source>
        <dbReference type="SMART" id="SM00331"/>
    </source>
</evidence>
<sequence length="390" mass="40545">MLGGTSRPAGRGQEARRVAGRRTAGATNGAAHRTGRGPLALLPPALIVGGVLANVVGPQPYTGLPLLAAAPLATCIVLTFRGAVVIAALSIVASVAVDLGLDRPTAALLVDVADVLVISLIGLWLKRVMDNRDRSLSLTRDIAEAAQLAVLPQPPPRVGELLVATRYQGAHEGARIGGDFFAVQDTPYGVRLMMGDVRGHGLPAVSAMSAVVGAFRENAHHAPDLHALARRLDTAAERAEGEEGEGFSEEFTTALLGEIPPGGDRVVLLSRGHLPPYLVADGRVAPLIRSTPGTPLGAGLPGPDNAETDTFPLPPGASLLLTTDGVTEARDRHGVFYDPVRGLAGHSFDGPQELVDTVVREVTAWSGGRLHDDMAVLALTRREPPGAEEA</sequence>
<dbReference type="PANTHER" id="PTHR43156:SF2">
    <property type="entry name" value="STAGE II SPORULATION PROTEIN E"/>
    <property type="match status" value="1"/>
</dbReference>
<dbReference type="SUPFAM" id="SSF81606">
    <property type="entry name" value="PP2C-like"/>
    <property type="match status" value="1"/>
</dbReference>